<accession>A0A174GZS7</accession>
<name>A0A174GZS7_BACUN</name>
<dbReference type="EMBL" id="CZAF01000003">
    <property type="protein sequence ID" value="CUO66055.1"/>
    <property type="molecule type" value="Genomic_DNA"/>
</dbReference>
<dbReference type="AlphaFoldDB" id="A0A174GZS7"/>
<sequence>MRKLNYFIFIACAMFCISTLGVCVNDENETLVSIDIQDICRVYTSQQVKMTLNGECEGSL</sequence>
<gene>
    <name evidence="1" type="ORF">ERS852462_01117</name>
</gene>
<dbReference type="Proteomes" id="UP000095614">
    <property type="component" value="Unassembled WGS sequence"/>
</dbReference>
<proteinExistence type="predicted"/>
<protein>
    <submittedName>
        <fullName evidence="1">Uncharacterized protein</fullName>
    </submittedName>
</protein>
<dbReference type="RefSeq" id="WP_022401406.1">
    <property type="nucleotide sequence ID" value="NZ_JADMZI010000021.1"/>
</dbReference>
<reference evidence="1 2" key="1">
    <citation type="submission" date="2015-09" db="EMBL/GenBank/DDBJ databases">
        <authorList>
            <consortium name="Pathogen Informatics"/>
        </authorList>
    </citation>
    <scope>NUCLEOTIDE SEQUENCE [LARGE SCALE GENOMIC DNA]</scope>
    <source>
        <strain evidence="1 2">2789STDY5834847</strain>
    </source>
</reference>
<evidence type="ECO:0000313" key="2">
    <source>
        <dbReference type="Proteomes" id="UP000095614"/>
    </source>
</evidence>
<evidence type="ECO:0000313" key="1">
    <source>
        <dbReference type="EMBL" id="CUO66055.1"/>
    </source>
</evidence>
<organism evidence="1 2">
    <name type="scientific">Bacteroides uniformis</name>
    <dbReference type="NCBI Taxonomy" id="820"/>
    <lineage>
        <taxon>Bacteria</taxon>
        <taxon>Pseudomonadati</taxon>
        <taxon>Bacteroidota</taxon>
        <taxon>Bacteroidia</taxon>
        <taxon>Bacteroidales</taxon>
        <taxon>Bacteroidaceae</taxon>
        <taxon>Bacteroides</taxon>
    </lineage>
</organism>